<dbReference type="GO" id="GO:0006749">
    <property type="term" value="P:glutathione metabolic process"/>
    <property type="evidence" value="ECO:0007669"/>
    <property type="project" value="TreeGrafter"/>
</dbReference>
<reference evidence="7 8" key="1">
    <citation type="submission" date="2024-01" db="EMBL/GenBank/DDBJ databases">
        <title>A draft genome for a cacao thread blight-causing isolate of Paramarasmius palmivorus.</title>
        <authorList>
            <person name="Baruah I.K."/>
            <person name="Bukari Y."/>
            <person name="Amoako-Attah I."/>
            <person name="Meinhardt L.W."/>
            <person name="Bailey B.A."/>
            <person name="Cohen S.P."/>
        </authorList>
    </citation>
    <scope>NUCLEOTIDE SEQUENCE [LARGE SCALE GENOMIC DNA]</scope>
    <source>
        <strain evidence="7 8">GH-12</strain>
    </source>
</reference>
<dbReference type="GO" id="GO:0043295">
    <property type="term" value="F:glutathione binding"/>
    <property type="evidence" value="ECO:0007669"/>
    <property type="project" value="TreeGrafter"/>
</dbReference>
<dbReference type="InterPro" id="IPR004046">
    <property type="entry name" value="GST_C"/>
</dbReference>
<dbReference type="PANTHER" id="PTHR43900:SF3">
    <property type="entry name" value="GLUTATHIONE S-TRANSFERASE RHO"/>
    <property type="match status" value="1"/>
</dbReference>
<evidence type="ECO:0000313" key="8">
    <source>
        <dbReference type="Proteomes" id="UP001383192"/>
    </source>
</evidence>
<name>A0AAW0BJS3_9AGAR</name>
<dbReference type="Proteomes" id="UP001383192">
    <property type="component" value="Unassembled WGS sequence"/>
</dbReference>
<dbReference type="PROSITE" id="PS50404">
    <property type="entry name" value="GST_NTER"/>
    <property type="match status" value="1"/>
</dbReference>
<organism evidence="7 8">
    <name type="scientific">Paramarasmius palmivorus</name>
    <dbReference type="NCBI Taxonomy" id="297713"/>
    <lineage>
        <taxon>Eukaryota</taxon>
        <taxon>Fungi</taxon>
        <taxon>Dikarya</taxon>
        <taxon>Basidiomycota</taxon>
        <taxon>Agaricomycotina</taxon>
        <taxon>Agaricomycetes</taxon>
        <taxon>Agaricomycetidae</taxon>
        <taxon>Agaricales</taxon>
        <taxon>Marasmiineae</taxon>
        <taxon>Marasmiaceae</taxon>
        <taxon>Paramarasmius</taxon>
    </lineage>
</organism>
<accession>A0AAW0BJS3</accession>
<evidence type="ECO:0000313" key="7">
    <source>
        <dbReference type="EMBL" id="KAK7026441.1"/>
    </source>
</evidence>
<dbReference type="InterPro" id="IPR036249">
    <property type="entry name" value="Thioredoxin-like_sf"/>
</dbReference>
<feature type="domain" description="GST N-terminal" evidence="5">
    <location>
        <begin position="1"/>
        <end position="82"/>
    </location>
</feature>
<dbReference type="InterPro" id="IPR010987">
    <property type="entry name" value="Glutathione-S-Trfase_C-like"/>
</dbReference>
<protein>
    <recommendedName>
        <fullName evidence="1">glutathione transferase</fullName>
        <ecNumber evidence="1">2.5.1.18</ecNumber>
    </recommendedName>
</protein>
<dbReference type="SFLD" id="SFLDG00358">
    <property type="entry name" value="Main_(cytGST)"/>
    <property type="match status" value="1"/>
</dbReference>
<evidence type="ECO:0000256" key="3">
    <source>
        <dbReference type="ARBA" id="ARBA00047960"/>
    </source>
</evidence>
<dbReference type="SUPFAM" id="SSF47616">
    <property type="entry name" value="GST C-terminal domain-like"/>
    <property type="match status" value="1"/>
</dbReference>
<comment type="catalytic activity">
    <reaction evidence="3">
        <text>RX + glutathione = an S-substituted glutathione + a halide anion + H(+)</text>
        <dbReference type="Rhea" id="RHEA:16437"/>
        <dbReference type="ChEBI" id="CHEBI:15378"/>
        <dbReference type="ChEBI" id="CHEBI:16042"/>
        <dbReference type="ChEBI" id="CHEBI:17792"/>
        <dbReference type="ChEBI" id="CHEBI:57925"/>
        <dbReference type="ChEBI" id="CHEBI:90779"/>
        <dbReference type="EC" id="2.5.1.18"/>
    </reaction>
</comment>
<dbReference type="GO" id="GO:0005737">
    <property type="term" value="C:cytoplasm"/>
    <property type="evidence" value="ECO:0007669"/>
    <property type="project" value="TreeGrafter"/>
</dbReference>
<dbReference type="GO" id="GO:0004364">
    <property type="term" value="F:glutathione transferase activity"/>
    <property type="evidence" value="ECO:0007669"/>
    <property type="project" value="UniProtKB-EC"/>
</dbReference>
<dbReference type="SUPFAM" id="SSF52833">
    <property type="entry name" value="Thioredoxin-like"/>
    <property type="match status" value="1"/>
</dbReference>
<evidence type="ECO:0000256" key="1">
    <source>
        <dbReference type="ARBA" id="ARBA00012452"/>
    </source>
</evidence>
<dbReference type="PROSITE" id="PS50405">
    <property type="entry name" value="GST_CTER"/>
    <property type="match status" value="1"/>
</dbReference>
<dbReference type="InterPro" id="IPR036282">
    <property type="entry name" value="Glutathione-S-Trfase_C_sf"/>
</dbReference>
<dbReference type="CDD" id="cd03053">
    <property type="entry name" value="GST_N_Phi"/>
    <property type="match status" value="1"/>
</dbReference>
<dbReference type="EC" id="2.5.1.18" evidence="1"/>
<dbReference type="Gene3D" id="1.20.1050.10">
    <property type="match status" value="1"/>
</dbReference>
<keyword evidence="2" id="KW-0808">Transferase</keyword>
<evidence type="ECO:0000256" key="2">
    <source>
        <dbReference type="ARBA" id="ARBA00022679"/>
    </source>
</evidence>
<keyword evidence="8" id="KW-1185">Reference proteome</keyword>
<dbReference type="FunFam" id="3.40.30.10:FF:000016">
    <property type="entry name" value="Glutathione S-transferase F2"/>
    <property type="match status" value="1"/>
</dbReference>
<dbReference type="SFLD" id="SFLDS00019">
    <property type="entry name" value="Glutathione_Transferase_(cytos"/>
    <property type="match status" value="1"/>
</dbReference>
<dbReference type="AlphaFoldDB" id="A0AAW0BJS3"/>
<dbReference type="InterPro" id="IPR040079">
    <property type="entry name" value="Glutathione_S-Trfase"/>
</dbReference>
<feature type="domain" description="GST C-terminal" evidence="6">
    <location>
        <begin position="93"/>
        <end position="219"/>
    </location>
</feature>
<dbReference type="Gene3D" id="3.40.30.10">
    <property type="entry name" value="Glutaredoxin"/>
    <property type="match status" value="1"/>
</dbReference>
<comment type="similarity">
    <text evidence="4">Belongs to the GST superfamily.</text>
</comment>
<dbReference type="Pfam" id="PF00043">
    <property type="entry name" value="GST_C"/>
    <property type="match status" value="1"/>
</dbReference>
<dbReference type="EMBL" id="JAYKXP010000105">
    <property type="protein sequence ID" value="KAK7026441.1"/>
    <property type="molecule type" value="Genomic_DNA"/>
</dbReference>
<comment type="caution">
    <text evidence="7">The sequence shown here is derived from an EMBL/GenBank/DDBJ whole genome shotgun (WGS) entry which is preliminary data.</text>
</comment>
<proteinExistence type="inferred from homology"/>
<dbReference type="PANTHER" id="PTHR43900">
    <property type="entry name" value="GLUTATHIONE S-TRANSFERASE RHO"/>
    <property type="match status" value="1"/>
</dbReference>
<dbReference type="SFLD" id="SFLDG01154">
    <property type="entry name" value="Main.5:_Phi-like"/>
    <property type="match status" value="1"/>
</dbReference>
<dbReference type="InterPro" id="IPR004045">
    <property type="entry name" value="Glutathione_S-Trfase_N"/>
</dbReference>
<dbReference type="Pfam" id="PF02798">
    <property type="entry name" value="GST_N"/>
    <property type="match status" value="1"/>
</dbReference>
<evidence type="ECO:0000259" key="6">
    <source>
        <dbReference type="PROSITE" id="PS50405"/>
    </source>
</evidence>
<gene>
    <name evidence="7" type="ORF">VNI00_015676</name>
</gene>
<evidence type="ECO:0000259" key="5">
    <source>
        <dbReference type="PROSITE" id="PS50404"/>
    </source>
</evidence>
<sequence>MVLKLYGTTHSTCCTRVMTVLHEKQIQYELIDVDLAKGQQQTAAHLAKQPFGQVPILDDNGFILYESRAICRYVAIKYANQGTKLVPDPTKDGLEALALFEQAASIETSDFDWFAARAVYENVFKRFHGETPDPKIFSGLIQGLEGKLKVYEVILGKQKYLAGDNLTLADLFHLSYGSMLAIAGSDIMSKQGPNVTRWWKEISSRPSWQKTVEMGALNF</sequence>
<evidence type="ECO:0000256" key="4">
    <source>
        <dbReference type="RuleBase" id="RU003494"/>
    </source>
</evidence>